<comment type="caution">
    <text evidence="1">The sequence shown here is derived from an EMBL/GenBank/DDBJ whole genome shotgun (WGS) entry which is preliminary data.</text>
</comment>
<gene>
    <name evidence="1" type="ORF">UT18_C0026G0008</name>
</gene>
<evidence type="ECO:0000313" key="2">
    <source>
        <dbReference type="Proteomes" id="UP000034207"/>
    </source>
</evidence>
<dbReference type="AlphaFoldDB" id="A0A0G0LMQ4"/>
<accession>A0A0G0LMQ4</accession>
<sequence length="144" mass="17303">MKSYEYEEQFRLKKRKVKLPEVSLIIIDSGIGRIFDFKDDNLNYKKEIISSFPGRVKRGGWSQMKIERHIKDHLFWHFKKIKKEMQKDRRVKKWLILGPDIVIKLFFRKLPQNLQQITKIKNINPKNQNSETLKAAMAEAMWGE</sequence>
<protein>
    <recommendedName>
        <fullName evidence="3">Host attachment protein</fullName>
    </recommendedName>
</protein>
<dbReference type="InterPro" id="IPR042226">
    <property type="entry name" value="eFR1_2_sf"/>
</dbReference>
<dbReference type="InterPro" id="IPR041202">
    <property type="entry name" value="BaeRF_family10"/>
</dbReference>
<dbReference type="Proteomes" id="UP000034207">
    <property type="component" value="Unassembled WGS sequence"/>
</dbReference>
<dbReference type="Gene3D" id="3.30.420.60">
    <property type="entry name" value="eRF1 domain 2"/>
    <property type="match status" value="1"/>
</dbReference>
<dbReference type="SUPFAM" id="SSF53137">
    <property type="entry name" value="Translational machinery components"/>
    <property type="match status" value="1"/>
</dbReference>
<organism evidence="1 2">
    <name type="scientific">candidate division CPR2 bacterium GW2011_GWC2_39_10</name>
    <dbReference type="NCBI Taxonomy" id="1618345"/>
    <lineage>
        <taxon>Bacteria</taxon>
        <taxon>Bacteria division CPR2</taxon>
    </lineage>
</organism>
<dbReference type="STRING" id="1618345.UT18_C0026G0008"/>
<evidence type="ECO:0000313" key="1">
    <source>
        <dbReference type="EMBL" id="KKQ93133.1"/>
    </source>
</evidence>
<dbReference type="Pfam" id="PF18854">
    <property type="entry name" value="baeRF_family10"/>
    <property type="match status" value="1"/>
</dbReference>
<proteinExistence type="predicted"/>
<evidence type="ECO:0008006" key="3">
    <source>
        <dbReference type="Google" id="ProtNLM"/>
    </source>
</evidence>
<name>A0A0G0LMQ4_UNCC2</name>
<dbReference type="EMBL" id="LBVV01000026">
    <property type="protein sequence ID" value="KKQ93133.1"/>
    <property type="molecule type" value="Genomic_DNA"/>
</dbReference>
<reference evidence="1 2" key="1">
    <citation type="journal article" date="2015" name="Nature">
        <title>rRNA introns, odd ribosomes, and small enigmatic genomes across a large radiation of phyla.</title>
        <authorList>
            <person name="Brown C.T."/>
            <person name="Hug L.A."/>
            <person name="Thomas B.C."/>
            <person name="Sharon I."/>
            <person name="Castelle C.J."/>
            <person name="Singh A."/>
            <person name="Wilkins M.J."/>
            <person name="Williams K.H."/>
            <person name="Banfield J.F."/>
        </authorList>
    </citation>
    <scope>NUCLEOTIDE SEQUENCE [LARGE SCALE GENOMIC DNA]</scope>
</reference>